<keyword evidence="1" id="KW-0175">Coiled coil</keyword>
<organism evidence="2 3">
    <name type="scientific">Vibrio splendidus</name>
    <dbReference type="NCBI Taxonomy" id="29497"/>
    <lineage>
        <taxon>Bacteria</taxon>
        <taxon>Pseudomonadati</taxon>
        <taxon>Pseudomonadota</taxon>
        <taxon>Gammaproteobacteria</taxon>
        <taxon>Vibrionales</taxon>
        <taxon>Vibrionaceae</taxon>
        <taxon>Vibrio</taxon>
    </lineage>
</organism>
<protein>
    <submittedName>
        <fullName evidence="2">Uncharacterized protein</fullName>
    </submittedName>
</protein>
<reference evidence="3" key="1">
    <citation type="submission" date="2016-07" db="EMBL/GenBank/DDBJ databases">
        <title>Nontailed viruses are major unrecognized killers of bacteria in the ocean.</title>
        <authorList>
            <person name="Kauffman K."/>
            <person name="Hussain F."/>
            <person name="Yang J."/>
            <person name="Arevalo P."/>
            <person name="Brown J."/>
            <person name="Cutler M."/>
            <person name="Kelly L."/>
            <person name="Polz M.F."/>
        </authorList>
    </citation>
    <scope>NUCLEOTIDE SEQUENCE [LARGE SCALE GENOMIC DNA]</scope>
    <source>
        <strain evidence="3">10N.261.48.B5</strain>
    </source>
</reference>
<dbReference type="Proteomes" id="UP000235533">
    <property type="component" value="Unassembled WGS sequence"/>
</dbReference>
<dbReference type="AlphaFoldDB" id="A0A2N7K005"/>
<dbReference type="EMBL" id="MCZF01000009">
    <property type="protein sequence ID" value="PMM66285.1"/>
    <property type="molecule type" value="Genomic_DNA"/>
</dbReference>
<dbReference type="RefSeq" id="WP_102550885.1">
    <property type="nucleotide sequence ID" value="NZ_MCZF01000009.1"/>
</dbReference>
<evidence type="ECO:0000313" key="3">
    <source>
        <dbReference type="Proteomes" id="UP000235533"/>
    </source>
</evidence>
<evidence type="ECO:0000313" key="2">
    <source>
        <dbReference type="EMBL" id="PMM66285.1"/>
    </source>
</evidence>
<proteinExistence type="predicted"/>
<comment type="caution">
    <text evidence="2">The sequence shown here is derived from an EMBL/GenBank/DDBJ whole genome shotgun (WGS) entry which is preliminary data.</text>
</comment>
<name>A0A2N7K005_VIBSP</name>
<evidence type="ECO:0000256" key="1">
    <source>
        <dbReference type="SAM" id="Coils"/>
    </source>
</evidence>
<accession>A0A2N7K005</accession>
<gene>
    <name evidence="2" type="ORF">BCT54_15960</name>
</gene>
<feature type="coiled-coil region" evidence="1">
    <location>
        <begin position="100"/>
        <end position="127"/>
    </location>
</feature>
<sequence>MEGSFEETMLMALCTKMPQVFYLNDLVKKIENDYQGDLPRRSIKRLVERLLESYESEDQPIIQSLGSKPVVGAVYRKLYTENEKGELIKSYPILPDYFEIEHIREVRNTIDEKLDSLENQIHAYQRLSYSFPQTEDWSDAKLTRLLKQKAFLTEDLDVIDELLSETQHLENECDS</sequence>